<sequence>MQTIQREKCNPSQMDRSPPMIDANSGCESRLRVLRACDRCSQSKQRCDGQRPCQRCNERSLSCQYEKLVRKRGRRRRAKYTSTGHRTLAPGPRSLNDLINHPESSLENSPETRDNMAGSMRRRNTNPLSTPSYTEDDSITRLTADARGAGSNGHEGSNDHFTLEPANNLLDAGVEHPAPTSSLTNPFLFQDVLFGVPGRPLSQAALTPGRVEHWLLDKTPPIPPSGPSRGLYSTVSHKNLQESMPRGPSHGQSYPCLEPLVPYLRNILSPSDASEMLEIYFNEQRNPIFKATSPYTITHIVHPSSVLHPTAPRPTSSILLLVMLLCVAQTADIKIFDPPGARERIVLDLYRLALDLMEPIDWDNYFRTSDGWQFHPRGGFSDKDGRSSVFHAAGSGLIPDFLGSTDVILAVVILTLVISGGHFKADCQKWWSKAIRLARASGLSMEDQGIQSSGYLYQGQTSLREWLIVKEERRRLFWLIYCLDRHLALSFNATVNFPEGTFYVAAPLPETLWKSLETVDLNLIPPAHLGPPTKITGYDFFEYFLPLATVLGHIIDFHHIQNHPLLGNTLNHTAIHRIEALISQREQDLVELRDQLENPLPTQHSVDPFTALGFVHSPPTTVDSKKPLVIAYSTHMLHVFYILLHGKWDPISMIEDKDDWITSDSFQACASHALSATAAVHQILTLDPELTFMPYLFGIYLLQGSFILLLFVDRMPELGFNKSVEEVCETIIRAHEVSVVTLDTTFQKNIRKVFRSMLHDAQRADPHFRETHKARRREILSLYRWTRASHGLAY</sequence>
<reference evidence="14 15" key="1">
    <citation type="submission" date="2024-07" db="EMBL/GenBank/DDBJ databases">
        <title>Section-level genome sequencing and comparative genomics of Aspergillus sections Usti and Cavernicolus.</title>
        <authorList>
            <consortium name="Lawrence Berkeley National Laboratory"/>
            <person name="Nybo J.L."/>
            <person name="Vesth T.C."/>
            <person name="Theobald S."/>
            <person name="Frisvad J.C."/>
            <person name="Larsen T.O."/>
            <person name="Kjaerboelling I."/>
            <person name="Rothschild-Mancinelli K."/>
            <person name="Lyhne E.K."/>
            <person name="Kogle M.E."/>
            <person name="Barry K."/>
            <person name="Clum A."/>
            <person name="Na H."/>
            <person name="Ledsgaard L."/>
            <person name="Lin J."/>
            <person name="Lipzen A."/>
            <person name="Kuo A."/>
            <person name="Riley R."/>
            <person name="Mondo S."/>
            <person name="LaButti K."/>
            <person name="Haridas S."/>
            <person name="Pangalinan J."/>
            <person name="Salamov A.A."/>
            <person name="Simmons B.A."/>
            <person name="Magnuson J.K."/>
            <person name="Chen J."/>
            <person name="Drula E."/>
            <person name="Henrissat B."/>
            <person name="Wiebenga A."/>
            <person name="Lubbers R.J."/>
            <person name="Gomes A.C."/>
            <person name="Makela M.R."/>
            <person name="Stajich J."/>
            <person name="Grigoriev I.V."/>
            <person name="Mortensen U.H."/>
            <person name="De vries R.P."/>
            <person name="Baker S.E."/>
            <person name="Andersen M.R."/>
        </authorList>
    </citation>
    <scope>NUCLEOTIDE SEQUENCE [LARGE SCALE GENOMIC DNA]</scope>
    <source>
        <strain evidence="14 15">CBS 600.67</strain>
    </source>
</reference>
<evidence type="ECO:0000256" key="11">
    <source>
        <dbReference type="SAM" id="MobiDB-lite"/>
    </source>
</evidence>
<accession>A0ABR4HRC9</accession>
<dbReference type="PANTHER" id="PTHR47663">
    <property type="entry name" value="XYLANOLYTIC TRANSCRIPTIONAL ACTIVATOR XLNR-RELATED"/>
    <property type="match status" value="1"/>
</dbReference>
<evidence type="ECO:0000313" key="15">
    <source>
        <dbReference type="Proteomes" id="UP001610335"/>
    </source>
</evidence>
<dbReference type="Proteomes" id="UP001610335">
    <property type="component" value="Unassembled WGS sequence"/>
</dbReference>
<keyword evidence="4" id="KW-0238">DNA-binding</keyword>
<organism evidence="14 15">
    <name type="scientific">Aspergillus cavernicola</name>
    <dbReference type="NCBI Taxonomy" id="176166"/>
    <lineage>
        <taxon>Eukaryota</taxon>
        <taxon>Fungi</taxon>
        <taxon>Dikarya</taxon>
        <taxon>Ascomycota</taxon>
        <taxon>Pezizomycotina</taxon>
        <taxon>Eurotiomycetes</taxon>
        <taxon>Eurotiomycetidae</taxon>
        <taxon>Eurotiales</taxon>
        <taxon>Aspergillaceae</taxon>
        <taxon>Aspergillus</taxon>
        <taxon>Aspergillus subgen. Nidulantes</taxon>
    </lineage>
</organism>
<keyword evidence="2" id="KW-0862">Zinc</keyword>
<evidence type="ECO:0000256" key="10">
    <source>
        <dbReference type="ARBA" id="ARBA00041954"/>
    </source>
</evidence>
<evidence type="ECO:0000256" key="6">
    <source>
        <dbReference type="ARBA" id="ARBA00023163"/>
    </source>
</evidence>
<evidence type="ECO:0000256" key="3">
    <source>
        <dbReference type="ARBA" id="ARBA00023015"/>
    </source>
</evidence>
<evidence type="ECO:0000256" key="4">
    <source>
        <dbReference type="ARBA" id="ARBA00023125"/>
    </source>
</evidence>
<evidence type="ECO:0000313" key="14">
    <source>
        <dbReference type="EMBL" id="KAL2817907.1"/>
    </source>
</evidence>
<dbReference type="SUPFAM" id="SSF57701">
    <property type="entry name" value="Zn2/Cys6 DNA-binding domain"/>
    <property type="match status" value="1"/>
</dbReference>
<dbReference type="Pfam" id="PF04082">
    <property type="entry name" value="Fungal_trans"/>
    <property type="match status" value="1"/>
</dbReference>
<keyword evidence="12" id="KW-1133">Transmembrane helix</keyword>
<evidence type="ECO:0000256" key="12">
    <source>
        <dbReference type="SAM" id="Phobius"/>
    </source>
</evidence>
<dbReference type="CDD" id="cd00067">
    <property type="entry name" value="GAL4"/>
    <property type="match status" value="1"/>
</dbReference>
<dbReference type="InterPro" id="IPR007219">
    <property type="entry name" value="XnlR_reg_dom"/>
</dbReference>
<evidence type="ECO:0000256" key="2">
    <source>
        <dbReference type="ARBA" id="ARBA00022833"/>
    </source>
</evidence>
<evidence type="ECO:0000256" key="1">
    <source>
        <dbReference type="ARBA" id="ARBA00022723"/>
    </source>
</evidence>
<feature type="domain" description="Zn(2)-C6 fungal-type" evidence="13">
    <location>
        <begin position="36"/>
        <end position="65"/>
    </location>
</feature>
<dbReference type="EMBL" id="JBFXLS010000088">
    <property type="protein sequence ID" value="KAL2817907.1"/>
    <property type="molecule type" value="Genomic_DNA"/>
</dbReference>
<evidence type="ECO:0000259" key="13">
    <source>
        <dbReference type="PROSITE" id="PS50048"/>
    </source>
</evidence>
<keyword evidence="12" id="KW-0812">Transmembrane</keyword>
<dbReference type="SMART" id="SM00066">
    <property type="entry name" value="GAL4"/>
    <property type="match status" value="1"/>
</dbReference>
<evidence type="ECO:0000256" key="7">
    <source>
        <dbReference type="ARBA" id="ARBA00023242"/>
    </source>
</evidence>
<proteinExistence type="inferred from homology"/>
<keyword evidence="7" id="KW-0539">Nucleus</keyword>
<comment type="similarity">
    <text evidence="8">Belongs to the xlnR/xlr1 family.</text>
</comment>
<keyword evidence="5" id="KW-0010">Activator</keyword>
<dbReference type="CDD" id="cd12148">
    <property type="entry name" value="fungal_TF_MHR"/>
    <property type="match status" value="1"/>
</dbReference>
<protein>
    <recommendedName>
        <fullName evidence="9">Xylanolytic transcriptional activator xlnR</fullName>
    </recommendedName>
    <alternativeName>
        <fullName evidence="10">Xylanase regulator</fullName>
    </alternativeName>
</protein>
<dbReference type="InterPro" id="IPR036864">
    <property type="entry name" value="Zn2-C6_fun-type_DNA-bd_sf"/>
</dbReference>
<dbReference type="PROSITE" id="PS00463">
    <property type="entry name" value="ZN2_CY6_FUNGAL_1"/>
    <property type="match status" value="1"/>
</dbReference>
<keyword evidence="1" id="KW-0479">Metal-binding</keyword>
<keyword evidence="3" id="KW-0805">Transcription regulation</keyword>
<comment type="caution">
    <text evidence="14">The sequence shown here is derived from an EMBL/GenBank/DDBJ whole genome shotgun (WGS) entry which is preliminary data.</text>
</comment>
<evidence type="ECO:0000256" key="5">
    <source>
        <dbReference type="ARBA" id="ARBA00023159"/>
    </source>
</evidence>
<keyword evidence="6" id="KW-0804">Transcription</keyword>
<feature type="transmembrane region" description="Helical" evidence="12">
    <location>
        <begin position="692"/>
        <end position="712"/>
    </location>
</feature>
<feature type="region of interest" description="Disordered" evidence="11">
    <location>
        <begin position="74"/>
        <end position="138"/>
    </location>
</feature>
<gene>
    <name evidence="14" type="ORF">BDW59DRAFT_165727</name>
</gene>
<dbReference type="Pfam" id="PF00172">
    <property type="entry name" value="Zn_clus"/>
    <property type="match status" value="1"/>
</dbReference>
<dbReference type="PROSITE" id="PS50048">
    <property type="entry name" value="ZN2_CY6_FUNGAL_2"/>
    <property type="match status" value="1"/>
</dbReference>
<dbReference type="PANTHER" id="PTHR47663:SF1">
    <property type="entry name" value="XYLANOLYTIC TRANSCRIPTIONAL ACTIVATOR XLNR-RELATED"/>
    <property type="match status" value="1"/>
</dbReference>
<evidence type="ECO:0000256" key="9">
    <source>
        <dbReference type="ARBA" id="ARBA00040261"/>
    </source>
</evidence>
<name>A0ABR4HRC9_9EURO</name>
<dbReference type="InterPro" id="IPR051439">
    <property type="entry name" value="XlnR/Xlr1"/>
</dbReference>
<dbReference type="InterPro" id="IPR001138">
    <property type="entry name" value="Zn2Cys6_DnaBD"/>
</dbReference>
<dbReference type="Gene3D" id="4.10.240.10">
    <property type="entry name" value="Zn(2)-C6 fungal-type DNA-binding domain"/>
    <property type="match status" value="1"/>
</dbReference>
<keyword evidence="15" id="KW-1185">Reference proteome</keyword>
<feature type="region of interest" description="Disordered" evidence="11">
    <location>
        <begin position="1"/>
        <end position="24"/>
    </location>
</feature>
<keyword evidence="12" id="KW-0472">Membrane</keyword>
<evidence type="ECO:0000256" key="8">
    <source>
        <dbReference type="ARBA" id="ARBA00037990"/>
    </source>
</evidence>